<dbReference type="GO" id="GO:0004803">
    <property type="term" value="F:transposase activity"/>
    <property type="evidence" value="ECO:0007669"/>
    <property type="project" value="InterPro"/>
</dbReference>
<proteinExistence type="predicted"/>
<dbReference type="EMBL" id="CP149782">
    <property type="protein sequence ID" value="WYF43374.1"/>
    <property type="molecule type" value="Genomic_DNA"/>
</dbReference>
<evidence type="ECO:0000313" key="2">
    <source>
        <dbReference type="EMBL" id="WYF43194.1"/>
    </source>
</evidence>
<name>A0AAU6PZW8_9DEIO</name>
<dbReference type="AlphaFoldDB" id="A0AAU6PZW8"/>
<dbReference type="PANTHER" id="PTHR33360">
    <property type="entry name" value="TRANSPOSASE FOR INSERTION SEQUENCE ELEMENT IS200"/>
    <property type="match status" value="1"/>
</dbReference>
<dbReference type="SUPFAM" id="SSF143422">
    <property type="entry name" value="Transposase IS200-like"/>
    <property type="match status" value="1"/>
</dbReference>
<evidence type="ECO:0000313" key="8">
    <source>
        <dbReference type="EMBL" id="WYF46467.1"/>
    </source>
</evidence>
<accession>A0AAU6PZW8</accession>
<dbReference type="PANTHER" id="PTHR33360:SF2">
    <property type="entry name" value="TRANSPOSASE FOR INSERTION SEQUENCE ELEMENT IS200"/>
    <property type="match status" value="1"/>
</dbReference>
<dbReference type="EMBL" id="CP149782">
    <property type="protein sequence ID" value="WYF43194.1"/>
    <property type="molecule type" value="Genomic_DNA"/>
</dbReference>
<evidence type="ECO:0000313" key="6">
    <source>
        <dbReference type="EMBL" id="WYF43948.1"/>
    </source>
</evidence>
<gene>
    <name evidence="6" type="primary">tnpA</name>
    <name evidence="2" type="ORF">WDJ50_07015</name>
    <name evidence="3" type="ORF">WDJ50_07985</name>
    <name evidence="4" type="ORF">WDJ50_07995</name>
    <name evidence="5" type="ORF">WDJ50_10000</name>
    <name evidence="6" type="ORF">WDJ50_11070</name>
    <name evidence="7" type="ORF">WDJ50_14850</name>
    <name evidence="8" type="ORF">WDJ50_15550</name>
</gene>
<evidence type="ECO:0000313" key="4">
    <source>
        <dbReference type="EMBL" id="WYF43374.1"/>
    </source>
</evidence>
<dbReference type="InterPro" id="IPR002686">
    <property type="entry name" value="Transposase_17"/>
</dbReference>
<organism evidence="6">
    <name type="scientific">Deinococcus sp. VB142</name>
    <dbReference type="NCBI Taxonomy" id="3112952"/>
    <lineage>
        <taxon>Bacteria</taxon>
        <taxon>Thermotogati</taxon>
        <taxon>Deinococcota</taxon>
        <taxon>Deinococci</taxon>
        <taxon>Deinococcales</taxon>
        <taxon>Deinococcaceae</taxon>
        <taxon>Deinococcus</taxon>
    </lineage>
</organism>
<protein>
    <submittedName>
        <fullName evidence="6">IS200/IS605 family transposase</fullName>
    </submittedName>
</protein>
<evidence type="ECO:0000259" key="1">
    <source>
        <dbReference type="SMART" id="SM01321"/>
    </source>
</evidence>
<dbReference type="EMBL" id="CP149782">
    <property type="protein sequence ID" value="WYF43948.1"/>
    <property type="molecule type" value="Genomic_DNA"/>
</dbReference>
<dbReference type="GO" id="GO:0006313">
    <property type="term" value="P:DNA transposition"/>
    <property type="evidence" value="ECO:0007669"/>
    <property type="project" value="InterPro"/>
</dbReference>
<dbReference type="EMBL" id="CP149782">
    <property type="protein sequence ID" value="WYF43747.1"/>
    <property type="molecule type" value="Genomic_DNA"/>
</dbReference>
<dbReference type="InterPro" id="IPR036515">
    <property type="entry name" value="Transposase_17_sf"/>
</dbReference>
<reference evidence="6" key="1">
    <citation type="submission" date="2024-03" db="EMBL/GenBank/DDBJ databases">
        <title>Deinococcus weizhi sp. nov., isolated from human skin.</title>
        <authorList>
            <person name="Wei Z."/>
            <person name="Tian F."/>
            <person name="Yang C."/>
            <person name="Xin L.T."/>
            <person name="Wen Z.J."/>
            <person name="Lan K.C."/>
            <person name="Yu L."/>
            <person name="Zhe W."/>
            <person name="Dan F.D."/>
            <person name="Jun W."/>
            <person name="Rui Z."/>
            <person name="Yong X.J."/>
            <person name="Ting Y."/>
            <person name="Wei X."/>
            <person name="Xu Z.G."/>
            <person name="Xin Z."/>
            <person name="Dong F.G."/>
            <person name="Ni X.M."/>
            <person name="Zheng M.G."/>
            <person name="Chun Y."/>
            <person name="Qian W.X."/>
        </authorList>
    </citation>
    <scope>NUCLEOTIDE SEQUENCE</scope>
    <source>
        <strain evidence="6">VB142</strain>
    </source>
</reference>
<dbReference type="NCBIfam" id="NF033573">
    <property type="entry name" value="transpos_IS200"/>
    <property type="match status" value="1"/>
</dbReference>
<evidence type="ECO:0000313" key="3">
    <source>
        <dbReference type="EMBL" id="WYF43372.1"/>
    </source>
</evidence>
<dbReference type="Pfam" id="PF01797">
    <property type="entry name" value="Y1_Tnp"/>
    <property type="match status" value="1"/>
</dbReference>
<feature type="domain" description="Transposase IS200-like" evidence="1">
    <location>
        <begin position="10"/>
        <end position="129"/>
    </location>
</feature>
<dbReference type="SMART" id="SM01321">
    <property type="entry name" value="Y1_Tnp"/>
    <property type="match status" value="1"/>
</dbReference>
<dbReference type="RefSeq" id="WP_339093639.1">
    <property type="nucleotide sequence ID" value="NZ_CP149782.1"/>
</dbReference>
<dbReference type="EMBL" id="CP149782">
    <property type="protein sequence ID" value="WYF43372.1"/>
    <property type="molecule type" value="Genomic_DNA"/>
</dbReference>
<dbReference type="Gene3D" id="3.30.70.1290">
    <property type="entry name" value="Transposase IS200-like"/>
    <property type="match status" value="1"/>
</dbReference>
<sequence length="143" mass="16636">MEYRHGSHTAYNIEYHFVWATKYRKNILRGDVAARTRELVRQTCDAFEIKILKGVVSGDHVHILVSAPPTIAPSEIMRRIKGRSSSKLMEEYPKLRQQFWGRHLWGRGYFCSTVGQVTEEMIKAYLEHHFEPNPSSVFGIVEE</sequence>
<evidence type="ECO:0000313" key="7">
    <source>
        <dbReference type="EMBL" id="WYF46343.1"/>
    </source>
</evidence>
<evidence type="ECO:0000313" key="5">
    <source>
        <dbReference type="EMBL" id="WYF43747.1"/>
    </source>
</evidence>
<dbReference type="EMBL" id="CP149783">
    <property type="protein sequence ID" value="WYF46467.1"/>
    <property type="molecule type" value="Genomic_DNA"/>
</dbReference>
<dbReference type="GO" id="GO:0003677">
    <property type="term" value="F:DNA binding"/>
    <property type="evidence" value="ECO:0007669"/>
    <property type="project" value="InterPro"/>
</dbReference>
<dbReference type="EMBL" id="CP149783">
    <property type="protein sequence ID" value="WYF46343.1"/>
    <property type="molecule type" value="Genomic_DNA"/>
</dbReference>